<dbReference type="PANTHER" id="PTHR21240">
    <property type="entry name" value="2-AMINO-3-CARBOXYLMUCONATE-6-SEMIALDEHYDE DECARBOXYLASE"/>
    <property type="match status" value="1"/>
</dbReference>
<dbReference type="GO" id="GO:0016831">
    <property type="term" value="F:carboxy-lyase activity"/>
    <property type="evidence" value="ECO:0007669"/>
    <property type="project" value="InterPro"/>
</dbReference>
<dbReference type="AlphaFoldDB" id="A0A0R1N9J4"/>
<feature type="domain" description="Amidohydrolase-related" evidence="2">
    <location>
        <begin position="81"/>
        <end position="318"/>
    </location>
</feature>
<dbReference type="GO" id="GO:0019748">
    <property type="term" value="P:secondary metabolic process"/>
    <property type="evidence" value="ECO:0007669"/>
    <property type="project" value="TreeGrafter"/>
</dbReference>
<organism evidence="3 4">
    <name type="scientific">Schleiferilactobacillus perolens DSM 12744</name>
    <dbReference type="NCBI Taxonomy" id="1423792"/>
    <lineage>
        <taxon>Bacteria</taxon>
        <taxon>Bacillati</taxon>
        <taxon>Bacillota</taxon>
        <taxon>Bacilli</taxon>
        <taxon>Lactobacillales</taxon>
        <taxon>Lactobacillaceae</taxon>
        <taxon>Schleiferilactobacillus</taxon>
    </lineage>
</organism>
<dbReference type="PATRIC" id="fig|1423792.3.peg.15"/>
<dbReference type="Pfam" id="PF04909">
    <property type="entry name" value="Amidohydro_2"/>
    <property type="match status" value="1"/>
</dbReference>
<dbReference type="STRING" id="1423792.FD09_GL000015"/>
<proteinExistence type="predicted"/>
<reference evidence="3 4" key="1">
    <citation type="journal article" date="2015" name="Genome Announc.">
        <title>Expanding the biotechnology potential of lactobacilli through comparative genomics of 213 strains and associated genera.</title>
        <authorList>
            <person name="Sun Z."/>
            <person name="Harris H.M."/>
            <person name="McCann A."/>
            <person name="Guo C."/>
            <person name="Argimon S."/>
            <person name="Zhang W."/>
            <person name="Yang X."/>
            <person name="Jeffery I.B."/>
            <person name="Cooney J.C."/>
            <person name="Kagawa T.F."/>
            <person name="Liu W."/>
            <person name="Song Y."/>
            <person name="Salvetti E."/>
            <person name="Wrobel A."/>
            <person name="Rasinkangas P."/>
            <person name="Parkhill J."/>
            <person name="Rea M.C."/>
            <person name="O'Sullivan O."/>
            <person name="Ritari J."/>
            <person name="Douillard F.P."/>
            <person name="Paul Ross R."/>
            <person name="Yang R."/>
            <person name="Briner A.E."/>
            <person name="Felis G.E."/>
            <person name="de Vos W.M."/>
            <person name="Barrangou R."/>
            <person name="Klaenhammer T.R."/>
            <person name="Caufield P.W."/>
            <person name="Cui Y."/>
            <person name="Zhang H."/>
            <person name="O'Toole P.W."/>
        </authorList>
    </citation>
    <scope>NUCLEOTIDE SEQUENCE [LARGE SCALE GENOMIC DNA]</scope>
    <source>
        <strain evidence="3 4">DSM 12744</strain>
    </source>
</reference>
<accession>A0A0R1N9J4</accession>
<dbReference type="SUPFAM" id="SSF51556">
    <property type="entry name" value="Metallo-dependent hydrolases"/>
    <property type="match status" value="1"/>
</dbReference>
<dbReference type="PANTHER" id="PTHR21240:SF28">
    <property type="entry name" value="ISO-OROTATE DECARBOXYLASE (EUROFUNG)"/>
    <property type="match status" value="1"/>
</dbReference>
<comment type="caution">
    <text evidence="3">The sequence shown here is derived from an EMBL/GenBank/DDBJ whole genome shotgun (WGS) entry which is preliminary data.</text>
</comment>
<dbReference type="InterPro" id="IPR006680">
    <property type="entry name" value="Amidohydro-rel"/>
</dbReference>
<dbReference type="InterPro" id="IPR032466">
    <property type="entry name" value="Metal_Hydrolase"/>
</dbReference>
<keyword evidence="4" id="KW-1185">Reference proteome</keyword>
<evidence type="ECO:0000313" key="3">
    <source>
        <dbReference type="EMBL" id="KRL14370.1"/>
    </source>
</evidence>
<dbReference type="EMBL" id="AZEC01000001">
    <property type="protein sequence ID" value="KRL14370.1"/>
    <property type="molecule type" value="Genomic_DNA"/>
</dbReference>
<keyword evidence="1" id="KW-0456">Lyase</keyword>
<protein>
    <recommendedName>
        <fullName evidence="2">Amidohydrolase-related domain-containing protein</fullName>
    </recommendedName>
</protein>
<name>A0A0R1N9J4_9LACO</name>
<sequence>MLPQPLNTRYLTHLATTHDMRFGPAYLWNDPAFESLEQQQQALAAYHIDRALITYSANMPLILRVSANHFRNLDEEITWVNEQMAIVDEKSGGQIQPLAYIDPTCAGAPAAVTHAVQDLHMPAVTTLTDYMVEGKRVYLDDPALRPFWKKVNQLRVPVFIHFASNVALQETGTPTTGFMSGEQIKAGLGQLVEDTLALLRIVFSGVLAEFPHVRIVLGQLGGVLPFILTRQEMLYQMYANGLPANQRPVPLYRLADYLPQIYVDTHSMSAAEITLAVQMLGADHVVFGSDYPITPARFGRGNELAAIQTLDSDVQNQIRYQTVMDLLPMLKK</sequence>
<gene>
    <name evidence="3" type="ORF">FD09_GL000015</name>
</gene>
<dbReference type="Gene3D" id="3.20.20.140">
    <property type="entry name" value="Metal-dependent hydrolases"/>
    <property type="match status" value="1"/>
</dbReference>
<evidence type="ECO:0000313" key="4">
    <source>
        <dbReference type="Proteomes" id="UP000051330"/>
    </source>
</evidence>
<dbReference type="Proteomes" id="UP000051330">
    <property type="component" value="Unassembled WGS sequence"/>
</dbReference>
<evidence type="ECO:0000256" key="1">
    <source>
        <dbReference type="ARBA" id="ARBA00023239"/>
    </source>
</evidence>
<dbReference type="InterPro" id="IPR032465">
    <property type="entry name" value="ACMSD"/>
</dbReference>
<dbReference type="GO" id="GO:0016787">
    <property type="term" value="F:hydrolase activity"/>
    <property type="evidence" value="ECO:0007669"/>
    <property type="project" value="InterPro"/>
</dbReference>
<dbReference type="GO" id="GO:0005737">
    <property type="term" value="C:cytoplasm"/>
    <property type="evidence" value="ECO:0007669"/>
    <property type="project" value="TreeGrafter"/>
</dbReference>
<evidence type="ECO:0000259" key="2">
    <source>
        <dbReference type="Pfam" id="PF04909"/>
    </source>
</evidence>